<protein>
    <submittedName>
        <fullName evidence="1">Uncharacterized protein</fullName>
    </submittedName>
</protein>
<comment type="caution">
    <text evidence="1">The sequence shown here is derived from an EMBL/GenBank/DDBJ whole genome shotgun (WGS) entry which is preliminary data.</text>
</comment>
<proteinExistence type="predicted"/>
<dbReference type="EMBL" id="JAPWTJ010002297">
    <property type="protein sequence ID" value="KAJ8966767.1"/>
    <property type="molecule type" value="Genomic_DNA"/>
</dbReference>
<organism evidence="1 2">
    <name type="scientific">Molorchus minor</name>
    <dbReference type="NCBI Taxonomy" id="1323400"/>
    <lineage>
        <taxon>Eukaryota</taxon>
        <taxon>Metazoa</taxon>
        <taxon>Ecdysozoa</taxon>
        <taxon>Arthropoda</taxon>
        <taxon>Hexapoda</taxon>
        <taxon>Insecta</taxon>
        <taxon>Pterygota</taxon>
        <taxon>Neoptera</taxon>
        <taxon>Endopterygota</taxon>
        <taxon>Coleoptera</taxon>
        <taxon>Polyphaga</taxon>
        <taxon>Cucujiformia</taxon>
        <taxon>Chrysomeloidea</taxon>
        <taxon>Cerambycidae</taxon>
        <taxon>Lamiinae</taxon>
        <taxon>Monochamini</taxon>
        <taxon>Molorchus</taxon>
    </lineage>
</organism>
<gene>
    <name evidence="1" type="ORF">NQ317_016979</name>
</gene>
<dbReference type="Proteomes" id="UP001162164">
    <property type="component" value="Unassembled WGS sequence"/>
</dbReference>
<evidence type="ECO:0000313" key="2">
    <source>
        <dbReference type="Proteomes" id="UP001162164"/>
    </source>
</evidence>
<reference evidence="1" key="1">
    <citation type="journal article" date="2023" name="Insect Mol. Biol.">
        <title>Genome sequencing provides insights into the evolution of gene families encoding plant cell wall-degrading enzymes in longhorned beetles.</title>
        <authorList>
            <person name="Shin N.R."/>
            <person name="Okamura Y."/>
            <person name="Kirsch R."/>
            <person name="Pauchet Y."/>
        </authorList>
    </citation>
    <scope>NUCLEOTIDE SEQUENCE</scope>
    <source>
        <strain evidence="1">MMC_N1</strain>
    </source>
</reference>
<keyword evidence="2" id="KW-1185">Reference proteome</keyword>
<accession>A0ABQ9IVE1</accession>
<evidence type="ECO:0000313" key="1">
    <source>
        <dbReference type="EMBL" id="KAJ8966767.1"/>
    </source>
</evidence>
<sequence length="147" mass="16100">MLCGRGTRRGRTVSPTPIAGCADTKHTNLMYSAISPSAVARALGAKVGATAKVQLKHLATDGLINLRFHDYSRSSPCSMIEAQSFLAPWAGNSPAVFEAKFWGDGELETLITLYLPLKIMVRYRSCSVMRCEDKFSSRHRFSDAANN</sequence>
<name>A0ABQ9IVE1_9CUCU</name>